<organism evidence="2 3">
    <name type="scientific">Ensete ventricosum</name>
    <name type="common">Abyssinian banana</name>
    <name type="synonym">Musa ensete</name>
    <dbReference type="NCBI Taxonomy" id="4639"/>
    <lineage>
        <taxon>Eukaryota</taxon>
        <taxon>Viridiplantae</taxon>
        <taxon>Streptophyta</taxon>
        <taxon>Embryophyta</taxon>
        <taxon>Tracheophyta</taxon>
        <taxon>Spermatophyta</taxon>
        <taxon>Magnoliopsida</taxon>
        <taxon>Liliopsida</taxon>
        <taxon>Zingiberales</taxon>
        <taxon>Musaceae</taxon>
        <taxon>Ensete</taxon>
    </lineage>
</organism>
<proteinExistence type="predicted"/>
<name>A0A427ABY9_ENSVE</name>
<gene>
    <name evidence="2" type="ORF">B296_00007499</name>
</gene>
<accession>A0A427ABY9</accession>
<sequence length="183" mass="20556">MDLPNGLCSVLRVGYLTSPTLLHRTFIALEVLLELEPGFALVEHFCDNFGHAFGIVHALHFLRLVWSVLGRPAIARDSEQDEREVGYSPRAEEAQSSAPIGKRSHKKRLTMVETLLDVLEATLEELYQGKRRLLGVESSQDEAESQIDRVESLIDRLTEDTKDSVRHLQEVVAELMAISDVAH</sequence>
<dbReference type="EMBL" id="AMZH03002997">
    <property type="protein sequence ID" value="RRT73754.1"/>
    <property type="molecule type" value="Genomic_DNA"/>
</dbReference>
<protein>
    <submittedName>
        <fullName evidence="2">Uncharacterized protein</fullName>
    </submittedName>
</protein>
<dbReference type="Proteomes" id="UP000287651">
    <property type="component" value="Unassembled WGS sequence"/>
</dbReference>
<feature type="region of interest" description="Disordered" evidence="1">
    <location>
        <begin position="79"/>
        <end position="102"/>
    </location>
</feature>
<dbReference type="AlphaFoldDB" id="A0A427ABY9"/>
<comment type="caution">
    <text evidence="2">The sequence shown here is derived from an EMBL/GenBank/DDBJ whole genome shotgun (WGS) entry which is preliminary data.</text>
</comment>
<evidence type="ECO:0000313" key="2">
    <source>
        <dbReference type="EMBL" id="RRT73754.1"/>
    </source>
</evidence>
<evidence type="ECO:0000313" key="3">
    <source>
        <dbReference type="Proteomes" id="UP000287651"/>
    </source>
</evidence>
<reference evidence="2 3" key="1">
    <citation type="journal article" date="2014" name="Agronomy (Basel)">
        <title>A Draft Genome Sequence for Ensete ventricosum, the Drought-Tolerant Tree Against Hunger.</title>
        <authorList>
            <person name="Harrison J."/>
            <person name="Moore K.A."/>
            <person name="Paszkiewicz K."/>
            <person name="Jones T."/>
            <person name="Grant M."/>
            <person name="Ambacheew D."/>
            <person name="Muzemil S."/>
            <person name="Studholme D.J."/>
        </authorList>
    </citation>
    <scope>NUCLEOTIDE SEQUENCE [LARGE SCALE GENOMIC DNA]</scope>
</reference>
<evidence type="ECO:0000256" key="1">
    <source>
        <dbReference type="SAM" id="MobiDB-lite"/>
    </source>
</evidence>